<dbReference type="STRING" id="1385512.N784_02210"/>
<feature type="domain" description="PepSY" evidence="1">
    <location>
        <begin position="29"/>
        <end position="100"/>
    </location>
</feature>
<dbReference type="Proteomes" id="UP000030401">
    <property type="component" value="Unassembled WGS sequence"/>
</dbReference>
<sequence length="104" mass="11393">MDWKKTLVAAGAGAIIGYAVAKQVNEYQPLSPEKALKIAKQVFKQQGPISGSWIHMKSESLEKDEIPYTVYRGGVSRSIDGQTKQYEFLVDAFTGTVLDVSLVA</sequence>
<accession>A0A0A5HZX7</accession>
<organism evidence="2 3">
    <name type="scientific">Pontibacillus litoralis JSM 072002</name>
    <dbReference type="NCBI Taxonomy" id="1385512"/>
    <lineage>
        <taxon>Bacteria</taxon>
        <taxon>Bacillati</taxon>
        <taxon>Bacillota</taxon>
        <taxon>Bacilli</taxon>
        <taxon>Bacillales</taxon>
        <taxon>Bacillaceae</taxon>
        <taxon>Pontibacillus</taxon>
    </lineage>
</organism>
<keyword evidence="3" id="KW-1185">Reference proteome</keyword>
<dbReference type="Pfam" id="PF03413">
    <property type="entry name" value="PepSY"/>
    <property type="match status" value="1"/>
</dbReference>
<protein>
    <submittedName>
        <fullName evidence="2">Peptidase M4</fullName>
    </submittedName>
</protein>
<dbReference type="eggNOG" id="COG5584">
    <property type="taxonomic scope" value="Bacteria"/>
</dbReference>
<proteinExistence type="predicted"/>
<dbReference type="RefSeq" id="WP_036831556.1">
    <property type="nucleotide sequence ID" value="NZ_AVPG01000001.1"/>
</dbReference>
<gene>
    <name evidence="2" type="ORF">N784_02210</name>
</gene>
<dbReference type="AlphaFoldDB" id="A0A0A5HZX7"/>
<name>A0A0A5HZX7_9BACI</name>
<dbReference type="InterPro" id="IPR025711">
    <property type="entry name" value="PepSY"/>
</dbReference>
<evidence type="ECO:0000259" key="1">
    <source>
        <dbReference type="Pfam" id="PF03413"/>
    </source>
</evidence>
<evidence type="ECO:0000313" key="2">
    <source>
        <dbReference type="EMBL" id="KGX89162.1"/>
    </source>
</evidence>
<dbReference type="EMBL" id="AVPG01000001">
    <property type="protein sequence ID" value="KGX89162.1"/>
    <property type="molecule type" value="Genomic_DNA"/>
</dbReference>
<dbReference type="OrthoDB" id="2989832at2"/>
<comment type="caution">
    <text evidence="2">The sequence shown here is derived from an EMBL/GenBank/DDBJ whole genome shotgun (WGS) entry which is preliminary data.</text>
</comment>
<reference evidence="2 3" key="1">
    <citation type="submission" date="2013-08" db="EMBL/GenBank/DDBJ databases">
        <authorList>
            <person name="Huang J."/>
            <person name="Wang G."/>
        </authorList>
    </citation>
    <scope>NUCLEOTIDE SEQUENCE [LARGE SCALE GENOMIC DNA]</scope>
    <source>
        <strain evidence="2 3">JSM 072002</strain>
    </source>
</reference>
<evidence type="ECO:0000313" key="3">
    <source>
        <dbReference type="Proteomes" id="UP000030401"/>
    </source>
</evidence>